<dbReference type="Gene3D" id="3.40.50.300">
    <property type="entry name" value="P-loop containing nucleotide triphosphate hydrolases"/>
    <property type="match status" value="1"/>
</dbReference>
<dbReference type="OrthoDB" id="2325716at2759"/>
<proteinExistence type="predicted"/>
<dbReference type="InterPro" id="IPR051191">
    <property type="entry name" value="DCAF12"/>
</dbReference>
<evidence type="ECO:0000256" key="2">
    <source>
        <dbReference type="SAM" id="MobiDB-lite"/>
    </source>
</evidence>
<accession>A0A8T2M6R4</accession>
<dbReference type="Proteomes" id="UP000752171">
    <property type="component" value="Unassembled WGS sequence"/>
</dbReference>
<dbReference type="PANTHER" id="PTHR19860">
    <property type="entry name" value="DDB1- AND CUL4-ASSOCIATED FACTOR 12-RELATED"/>
    <property type="match status" value="1"/>
</dbReference>
<keyword evidence="1" id="KW-0677">Repeat</keyword>
<dbReference type="EMBL" id="JAICCE010000002">
    <property type="protein sequence ID" value="KAG9280248.1"/>
    <property type="molecule type" value="Genomic_DNA"/>
</dbReference>
<dbReference type="PANTHER" id="PTHR19860:SF18">
    <property type="entry name" value="DUF4062 DOMAIN-CONTAINING PROTEIN"/>
    <property type="match status" value="1"/>
</dbReference>
<dbReference type="GO" id="GO:0080008">
    <property type="term" value="C:Cul4-RING E3 ubiquitin ligase complex"/>
    <property type="evidence" value="ECO:0007669"/>
    <property type="project" value="TreeGrafter"/>
</dbReference>
<comment type="caution">
    <text evidence="4">The sequence shown here is derived from an EMBL/GenBank/DDBJ whole genome shotgun (WGS) entry which is preliminary data.</text>
</comment>
<evidence type="ECO:0000313" key="4">
    <source>
        <dbReference type="EMBL" id="KAG9280248.1"/>
    </source>
</evidence>
<dbReference type="InterPro" id="IPR027417">
    <property type="entry name" value="P-loop_NTPase"/>
</dbReference>
<protein>
    <submittedName>
        <fullName evidence="4">Tetratricopeptide repeat protein 41-like</fullName>
    </submittedName>
</protein>
<feature type="region of interest" description="Disordered" evidence="2">
    <location>
        <begin position="68"/>
        <end position="91"/>
    </location>
</feature>
<dbReference type="AlphaFoldDB" id="A0A8T2M6R4"/>
<reference evidence="4 5" key="1">
    <citation type="submission" date="2021-07" db="EMBL/GenBank/DDBJ databases">
        <authorList>
            <person name="Imarazene B."/>
            <person name="Zahm M."/>
            <person name="Klopp C."/>
            <person name="Cabau C."/>
            <person name="Beille S."/>
            <person name="Jouanno E."/>
            <person name="Castinel A."/>
            <person name="Lluch J."/>
            <person name="Gil L."/>
            <person name="Kuchtly C."/>
            <person name="Lopez Roques C."/>
            <person name="Donnadieu C."/>
            <person name="Parrinello H."/>
            <person name="Journot L."/>
            <person name="Du K."/>
            <person name="Schartl M."/>
            <person name="Retaux S."/>
            <person name="Guiguen Y."/>
        </authorList>
    </citation>
    <scope>NUCLEOTIDE SEQUENCE [LARGE SCALE GENOMIC DNA]</scope>
    <source>
        <strain evidence="4">Pach_M1</strain>
        <tissue evidence="4">Testis</tissue>
    </source>
</reference>
<sequence length="1231" mass="139146">MSGGNTQSVKGVTSRCCSASHLAPLLQPYLCYVPGDLQQELAYLRSHVFPHLDSLCQARGTCFRPVDIQQTENGGDDDENQSDHNLQTHHTSSSHFQQLKISLDLISSSSSFFCILGQHYDCCLPESSHSSLGEPEEEPSLLYERKQYLHNAVRGGYPWVMEEQHRTCSLTELEITQAVFMGKNIRCFFYFKDLTAQGDDEEGEDGALFPGDLSNQRQCERQRMWNMKSWIINTCLPVRFFTSLQELKELVKKDWTTIIDQFHQIPEHCCLSGSGQDSLEVLNQESYIQALDHGFVPSKQTAEVLDLLNRFVFPVTQPCNKTKSKPYSDTSVQLISNKREQEKSILLLSGERGCGKSSLAVRWLQQFRNRNPKVPVIPYFCGTSVSSKDIRSMLRQCSAELRKNVYGDLPVWTEDLEGLVEPRPLLSEIQAFIAAAKLGPCIILIDGLDLLKDTFGLSLQEVKEMRWLPVALPSLCKLIVTTTTSDLTYKSLTNRSDIQVFTCPGISDPSIQCSILYRHLALPCKELSTSLLQKIIRRKICRLPVFLAVLGSELRTCGMQRDEKEENELIEEYLEVDSVSQLWEKVIRRWVKDYSRPAEDPVLCNKRQEANVVAPKPAVSSPLELRGWVWDALCLIHVSRSGLTQAEVLALLEELGHCGSSGIRTLEWAQLRTAFGPWVQEKPNSCLCFNHQSLSQAIDLLLLGVADKQKSRSDFHHIIAEFFQKRSKGLCGWLRKLEELPWHLAQTGSFKELYSVLSDPEAVCILSSSVRQYPQLRLDLVRYWTLLSQREYDPVSSLQRPTVLNGCGKRDLGSRVKLALFSFDLLLGLGKPEEAGKILSEAETVLQQADELDEDSVRSLLEVQNMLAKFYFYLQQLDEAELYSSKGLKTADILTVSSSSHSENIRMIKGQFLCFLSQIELKRGCLYTVPGLLKEISSTGLKCIHPCAEATVTLLQGLYKFAVGELSAAESCVEAVLASRRRWYGTEHPLVAAVEEQLADIWTDSNHTDKDWTQRKATELFRHVIHVRERVIKSWGMTSFLSRPMLQDLTNTLLKLGKVLMQSSCAAERREALSLLQRATDLSHLLNAGHPLSRHRQHVFNTDISVVKKRLDTPAASRSRACLTSRLLTKPPLLHQSRLTSTQPGPATAPLEPKQNIEKTLTRPWTTFQTSVFGPQSDIRTLVPREEVCGSRKISSKEGSDKRPDRCRVQEEAVKALNRQMGMYVYRKSAR</sequence>
<name>A0A8T2M6R4_ASTMX</name>
<dbReference type="InterPro" id="IPR056884">
    <property type="entry name" value="NPHP3-like_N"/>
</dbReference>
<evidence type="ECO:0000259" key="3">
    <source>
        <dbReference type="Pfam" id="PF24883"/>
    </source>
</evidence>
<dbReference type="InterPro" id="IPR011990">
    <property type="entry name" value="TPR-like_helical_dom_sf"/>
</dbReference>
<evidence type="ECO:0000256" key="1">
    <source>
        <dbReference type="ARBA" id="ARBA00022737"/>
    </source>
</evidence>
<evidence type="ECO:0000313" key="5">
    <source>
        <dbReference type="Proteomes" id="UP000752171"/>
    </source>
</evidence>
<dbReference type="SUPFAM" id="SSF52540">
    <property type="entry name" value="P-loop containing nucleoside triphosphate hydrolases"/>
    <property type="match status" value="1"/>
</dbReference>
<gene>
    <name evidence="4" type="primary">TTC41P</name>
    <name evidence="4" type="ORF">AMEX_G2930</name>
</gene>
<dbReference type="Gene3D" id="1.25.40.10">
    <property type="entry name" value="Tetratricopeptide repeat domain"/>
    <property type="match status" value="1"/>
</dbReference>
<organism evidence="4 5">
    <name type="scientific">Astyanax mexicanus</name>
    <name type="common">Blind cave fish</name>
    <name type="synonym">Astyanax fasciatus mexicanus</name>
    <dbReference type="NCBI Taxonomy" id="7994"/>
    <lineage>
        <taxon>Eukaryota</taxon>
        <taxon>Metazoa</taxon>
        <taxon>Chordata</taxon>
        <taxon>Craniata</taxon>
        <taxon>Vertebrata</taxon>
        <taxon>Euteleostomi</taxon>
        <taxon>Actinopterygii</taxon>
        <taxon>Neopterygii</taxon>
        <taxon>Teleostei</taxon>
        <taxon>Ostariophysi</taxon>
        <taxon>Characiformes</taxon>
        <taxon>Characoidei</taxon>
        <taxon>Acestrorhamphidae</taxon>
        <taxon>Acestrorhamphinae</taxon>
        <taxon>Astyanax</taxon>
    </lineage>
</organism>
<feature type="domain" description="Nephrocystin 3-like N-terminal" evidence="3">
    <location>
        <begin position="339"/>
        <end position="453"/>
    </location>
</feature>
<dbReference type="Pfam" id="PF24883">
    <property type="entry name" value="NPHP3_N"/>
    <property type="match status" value="1"/>
</dbReference>